<evidence type="ECO:0000259" key="9">
    <source>
        <dbReference type="PROSITE" id="PS51085"/>
    </source>
</evidence>
<dbReference type="CDD" id="cd06214">
    <property type="entry name" value="PA_degradation_oxidoreductase_like"/>
    <property type="match status" value="1"/>
</dbReference>
<keyword evidence="4" id="KW-0479">Metal-binding</keyword>
<dbReference type="SUPFAM" id="SSF52343">
    <property type="entry name" value="Ferredoxin reductase-like, C-terminal NADP-linked domain"/>
    <property type="match status" value="1"/>
</dbReference>
<dbReference type="InterPro" id="IPR001041">
    <property type="entry name" value="2Fe-2S_ferredoxin-type"/>
</dbReference>
<evidence type="ECO:0000256" key="2">
    <source>
        <dbReference type="ARBA" id="ARBA00022630"/>
    </source>
</evidence>
<dbReference type="Gene3D" id="3.40.50.80">
    <property type="entry name" value="Nucleotide-binding domain of ferredoxin-NADP reductase (FNR) module"/>
    <property type="match status" value="1"/>
</dbReference>
<dbReference type="PROSITE" id="PS51085">
    <property type="entry name" value="2FE2S_FER_2"/>
    <property type="match status" value="1"/>
</dbReference>
<dbReference type="CDD" id="cd00207">
    <property type="entry name" value="fer2"/>
    <property type="match status" value="1"/>
</dbReference>
<dbReference type="InterPro" id="IPR001433">
    <property type="entry name" value="OxRdtase_FAD/NAD-bd"/>
</dbReference>
<evidence type="ECO:0000256" key="4">
    <source>
        <dbReference type="ARBA" id="ARBA00022723"/>
    </source>
</evidence>
<dbReference type="AlphaFoldDB" id="A0A841JAJ1"/>
<dbReference type="PROSITE" id="PS51384">
    <property type="entry name" value="FAD_FR"/>
    <property type="match status" value="1"/>
</dbReference>
<dbReference type="EMBL" id="JACHCA010000005">
    <property type="protein sequence ID" value="MBB6128169.1"/>
    <property type="molecule type" value="Genomic_DNA"/>
</dbReference>
<dbReference type="Gene3D" id="3.10.20.30">
    <property type="match status" value="1"/>
</dbReference>
<comment type="caution">
    <text evidence="11">The sequence shown here is derived from an EMBL/GenBank/DDBJ whole genome shotgun (WGS) entry which is preliminary data.</text>
</comment>
<dbReference type="Gene3D" id="2.40.30.10">
    <property type="entry name" value="Translation factors"/>
    <property type="match status" value="1"/>
</dbReference>
<evidence type="ECO:0000256" key="7">
    <source>
        <dbReference type="ARBA" id="ARBA00023004"/>
    </source>
</evidence>
<evidence type="ECO:0000313" key="11">
    <source>
        <dbReference type="EMBL" id="MBB6128169.1"/>
    </source>
</evidence>
<dbReference type="InterPro" id="IPR050415">
    <property type="entry name" value="MRET"/>
</dbReference>
<dbReference type="PANTHER" id="PTHR47354:SF8">
    <property type="entry name" value="1,2-PHENYLACETYL-COA EPOXIDASE, SUBUNIT E"/>
    <property type="match status" value="1"/>
</dbReference>
<dbReference type="InterPro" id="IPR017938">
    <property type="entry name" value="Riboflavin_synthase-like_b-brl"/>
</dbReference>
<comment type="cofactor">
    <cofactor evidence="1">
        <name>FAD</name>
        <dbReference type="ChEBI" id="CHEBI:57692"/>
    </cofactor>
</comment>
<evidence type="ECO:0000256" key="6">
    <source>
        <dbReference type="ARBA" id="ARBA00023002"/>
    </source>
</evidence>
<keyword evidence="5" id="KW-0274">FAD</keyword>
<feature type="domain" description="FAD-binding FR-type" evidence="10">
    <location>
        <begin position="1"/>
        <end position="104"/>
    </location>
</feature>
<dbReference type="InterPro" id="IPR036010">
    <property type="entry name" value="2Fe-2S_ferredoxin-like_sf"/>
</dbReference>
<dbReference type="Proteomes" id="UP000548326">
    <property type="component" value="Unassembled WGS sequence"/>
</dbReference>
<dbReference type="PANTHER" id="PTHR47354">
    <property type="entry name" value="NADH OXIDOREDUCTASE HCR"/>
    <property type="match status" value="1"/>
</dbReference>
<dbReference type="SUPFAM" id="SSF63380">
    <property type="entry name" value="Riboflavin synthase domain-like"/>
    <property type="match status" value="1"/>
</dbReference>
<proteinExistence type="predicted"/>
<dbReference type="GO" id="GO:0051537">
    <property type="term" value="F:2 iron, 2 sulfur cluster binding"/>
    <property type="evidence" value="ECO:0007669"/>
    <property type="project" value="UniProtKB-KW"/>
</dbReference>
<evidence type="ECO:0000256" key="1">
    <source>
        <dbReference type="ARBA" id="ARBA00001974"/>
    </source>
</evidence>
<dbReference type="InterPro" id="IPR012675">
    <property type="entry name" value="Beta-grasp_dom_sf"/>
</dbReference>
<evidence type="ECO:0000256" key="3">
    <source>
        <dbReference type="ARBA" id="ARBA00022714"/>
    </source>
</evidence>
<keyword evidence="8" id="KW-0411">Iron-sulfur</keyword>
<organism evidence="11 12">
    <name type="scientific">Mucilaginibacter lappiensis</name>
    <dbReference type="NCBI Taxonomy" id="354630"/>
    <lineage>
        <taxon>Bacteria</taxon>
        <taxon>Pseudomonadati</taxon>
        <taxon>Bacteroidota</taxon>
        <taxon>Sphingobacteriia</taxon>
        <taxon>Sphingobacteriales</taxon>
        <taxon>Sphingobacteriaceae</taxon>
        <taxon>Mucilaginibacter</taxon>
    </lineage>
</organism>
<keyword evidence="2" id="KW-0285">Flavoprotein</keyword>
<dbReference type="GO" id="GO:0050660">
    <property type="term" value="F:flavin adenine dinucleotide binding"/>
    <property type="evidence" value="ECO:0007669"/>
    <property type="project" value="TreeGrafter"/>
</dbReference>
<reference evidence="11 12" key="1">
    <citation type="submission" date="2020-08" db="EMBL/GenBank/DDBJ databases">
        <title>Genomic Encyclopedia of Type Strains, Phase IV (KMG-V): Genome sequencing to study the core and pangenomes of soil and plant-associated prokaryotes.</title>
        <authorList>
            <person name="Whitman W."/>
        </authorList>
    </citation>
    <scope>NUCLEOTIDE SEQUENCE [LARGE SCALE GENOMIC DNA]</scope>
    <source>
        <strain evidence="11 12">MP601</strain>
    </source>
</reference>
<sequence>MLIYTLKIIELRYETVDTLTICFKQPGLKKVKYLAGQYLTLIFRINGRRYIRPYSFSSAPGIDSNIEVTVKRVSGGIVSNHIHDKLSVGDIVEVFEPLGDFTLDKITDLANSHLVLWGAGSGVTPLISIAKFVLHNEFCKHVTLVYGNKSFESVIFSNKINEFKEKFKNLSLFHFYSKLAISATNDNVIEGRIDPKKILSVMKNETPLENTIHYICGPTGLKESVKDQLYKLGIQEENIYTEDFEIVRDPKEFEFILTQNVEISVGDSNQNVEVVKGKSILEAGLDASLELSYSCQTGSCLLCKAKLLSGEVKMIGVHKKSELLPDECLLCCSFPITSNVSVLVTN</sequence>
<dbReference type="RefSeq" id="WP_183587496.1">
    <property type="nucleotide sequence ID" value="NZ_JACHCA010000005.1"/>
</dbReference>
<dbReference type="GO" id="GO:0016491">
    <property type="term" value="F:oxidoreductase activity"/>
    <property type="evidence" value="ECO:0007669"/>
    <property type="project" value="UniProtKB-KW"/>
</dbReference>
<dbReference type="Pfam" id="PF00111">
    <property type="entry name" value="Fer2"/>
    <property type="match status" value="1"/>
</dbReference>
<evidence type="ECO:0000259" key="10">
    <source>
        <dbReference type="PROSITE" id="PS51384"/>
    </source>
</evidence>
<dbReference type="Pfam" id="PF00970">
    <property type="entry name" value="FAD_binding_6"/>
    <property type="match status" value="1"/>
</dbReference>
<keyword evidence="7" id="KW-0408">Iron</keyword>
<dbReference type="InterPro" id="IPR017927">
    <property type="entry name" value="FAD-bd_FR_type"/>
</dbReference>
<evidence type="ECO:0000256" key="5">
    <source>
        <dbReference type="ARBA" id="ARBA00022827"/>
    </source>
</evidence>
<keyword evidence="6" id="KW-0560">Oxidoreductase</keyword>
<name>A0A841JAJ1_9SPHI</name>
<dbReference type="SUPFAM" id="SSF54292">
    <property type="entry name" value="2Fe-2S ferredoxin-like"/>
    <property type="match status" value="1"/>
</dbReference>
<dbReference type="InterPro" id="IPR039261">
    <property type="entry name" value="FNR_nucleotide-bd"/>
</dbReference>
<feature type="domain" description="2Fe-2S ferredoxin-type" evidence="9">
    <location>
        <begin position="259"/>
        <end position="346"/>
    </location>
</feature>
<dbReference type="Pfam" id="PF00175">
    <property type="entry name" value="NAD_binding_1"/>
    <property type="match status" value="1"/>
</dbReference>
<dbReference type="GO" id="GO:0046872">
    <property type="term" value="F:metal ion binding"/>
    <property type="evidence" value="ECO:0007669"/>
    <property type="project" value="UniProtKB-KW"/>
</dbReference>
<protein>
    <submittedName>
        <fullName evidence="11">Ring-1,2-phenylacetyl-CoA epoxidase subunit PaaE</fullName>
    </submittedName>
</protein>
<evidence type="ECO:0000313" key="12">
    <source>
        <dbReference type="Proteomes" id="UP000548326"/>
    </source>
</evidence>
<keyword evidence="3" id="KW-0001">2Fe-2S</keyword>
<evidence type="ECO:0000256" key="8">
    <source>
        <dbReference type="ARBA" id="ARBA00023014"/>
    </source>
</evidence>
<dbReference type="InterPro" id="IPR008333">
    <property type="entry name" value="Cbr1-like_FAD-bd_dom"/>
</dbReference>
<gene>
    <name evidence="11" type="ORF">HDF22_002282</name>
</gene>
<accession>A0A841JAJ1</accession>